<proteinExistence type="predicted"/>
<dbReference type="Gene3D" id="3.40.1760.10">
    <property type="entry name" value="YfbM-like super family"/>
    <property type="match status" value="1"/>
</dbReference>
<evidence type="ECO:0000313" key="2">
    <source>
        <dbReference type="Proteomes" id="UP000192251"/>
    </source>
</evidence>
<dbReference type="Pfam" id="PF08974">
    <property type="entry name" value="DUF1877"/>
    <property type="match status" value="1"/>
</dbReference>
<organism evidence="1 2">
    <name type="scientific">Kitasatospora albolonga</name>
    <dbReference type="NCBI Taxonomy" id="68173"/>
    <lineage>
        <taxon>Bacteria</taxon>
        <taxon>Bacillati</taxon>
        <taxon>Actinomycetota</taxon>
        <taxon>Actinomycetes</taxon>
        <taxon>Kitasatosporales</taxon>
        <taxon>Streptomycetaceae</taxon>
        <taxon>Kitasatospora</taxon>
    </lineage>
</organism>
<dbReference type="InterPro" id="IPR035944">
    <property type="entry name" value="YfbM-like_sf"/>
</dbReference>
<dbReference type="RefSeq" id="WP_084749281.1">
    <property type="nucleotide sequence ID" value="NZ_CP020563.1"/>
</dbReference>
<name>A0ABC8BZR0_9ACTN</name>
<sequence length="129" mass="14168">MGVCTYTNVVRDQETLGSYDFDGSAHYLHVGLEALGLDGDEIVHGVGGPDGVDAEEAEEGFLGRLTPDQVRAFWERLSPVTVEQFLTGLRTTENVNGDDEEYCALYFADLKEMYGAAVRADAGMTMSWY</sequence>
<dbReference type="SUPFAM" id="SSF111069">
    <property type="entry name" value="Hypothetical protein yfbM"/>
    <property type="match status" value="1"/>
</dbReference>
<evidence type="ECO:0000313" key="1">
    <source>
        <dbReference type="EMBL" id="ARF75240.1"/>
    </source>
</evidence>
<dbReference type="Proteomes" id="UP000192251">
    <property type="component" value="Chromosome"/>
</dbReference>
<dbReference type="AlphaFoldDB" id="A0ABC8BZR0"/>
<gene>
    <name evidence="1" type="ORF">B7C62_25560</name>
</gene>
<evidence type="ECO:0008006" key="3">
    <source>
        <dbReference type="Google" id="ProtNLM"/>
    </source>
</evidence>
<protein>
    <recommendedName>
        <fullName evidence="3">DUF1877 domain-containing protein</fullName>
    </recommendedName>
</protein>
<dbReference type="KEGG" id="kab:B7C62_25560"/>
<reference evidence="1 2" key="1">
    <citation type="submission" date="2017-04" db="EMBL/GenBank/DDBJ databases">
        <title>The complete genome sequence of Streptomyces albolongus YIM 101047, the producer of novel bafilomycins and novel odoriferous sesquiterpenoids.</title>
        <authorList>
            <person name="Yin M."/>
            <person name="Jiang Y."/>
        </authorList>
    </citation>
    <scope>NUCLEOTIDE SEQUENCE [LARGE SCALE GENOMIC DNA]</scope>
    <source>
        <strain evidence="1 2">YIM 101047</strain>
    </source>
</reference>
<dbReference type="InterPro" id="IPR015068">
    <property type="entry name" value="DUF1877"/>
</dbReference>
<accession>A0ABC8BZR0</accession>
<keyword evidence="2" id="KW-1185">Reference proteome</keyword>
<dbReference type="EMBL" id="CP020563">
    <property type="protein sequence ID" value="ARF75240.1"/>
    <property type="molecule type" value="Genomic_DNA"/>
</dbReference>